<accession>A0ACC1T6Z5</accession>
<proteinExistence type="predicted"/>
<evidence type="ECO:0000313" key="1">
    <source>
        <dbReference type="EMBL" id="KAJ3554368.1"/>
    </source>
</evidence>
<dbReference type="EMBL" id="JANHOG010000437">
    <property type="protein sequence ID" value="KAJ3554368.1"/>
    <property type="molecule type" value="Genomic_DNA"/>
</dbReference>
<comment type="caution">
    <text evidence="1">The sequence shown here is derived from an EMBL/GenBank/DDBJ whole genome shotgun (WGS) entry which is preliminary data.</text>
</comment>
<evidence type="ECO:0000313" key="2">
    <source>
        <dbReference type="Proteomes" id="UP001148662"/>
    </source>
</evidence>
<keyword evidence="2" id="KW-1185">Reference proteome</keyword>
<reference evidence="1" key="1">
    <citation type="submission" date="2022-07" db="EMBL/GenBank/DDBJ databases">
        <title>Genome Sequence of Phlebia brevispora.</title>
        <authorList>
            <person name="Buettner E."/>
        </authorList>
    </citation>
    <scope>NUCLEOTIDE SEQUENCE</scope>
    <source>
        <strain evidence="1">MPL23</strain>
    </source>
</reference>
<sequence length="561" mass="62882">MAFPSSTATRRAVFVVGPSSSGKTTLCDALAKDLKLESDLYVKEVARHVMKTQGFTRNDTHTYEMQAAIMLAQIQAEQDALSCKHARSDILFLSDRSAIDPIVYAATSGAPNADDIKQQLQHVLVRHNTLPLYKDSLFVLLHPVAEWIVDDGVRSLQDPLNYNAQLCNILAELGIQFIEITSTLKELKDRLTEVRAMSNPIPSSQRAIFIVGPSSCGKTTLCHALAADLQLEPELYIQEMARVVMRTQGFTRDDIPAYAMQKAIMIAQLHAEKDAFRHRDANASILFLSDRSAIDPAVYAATSGSEEAEEISERLLRTPALQDNLPFYRRSLFVVLHAVPEWLVDDGIRSLKDPTNFKTHFCDLLTTLDIPYIEITPDVRDIRERVAIVKAHLRPKQHNLPEQSPSHTIARYRWRLEMEDDVKQYVMILAAYDGRGTTLLSHSSTPDVAARDCVAGTQFDSGTGWAISGAETHTPLLTPRFPTGRILSPPYLRYLFSQQGPVLYYFSLHYNRRVLLAETYDNTNLTSTGRASANIRMLALAWSPRDPRLFLGIVQNHAHAQ</sequence>
<protein>
    <submittedName>
        <fullName evidence="1">Uncharacterized protein</fullName>
    </submittedName>
</protein>
<name>A0ACC1T6Z5_9APHY</name>
<organism evidence="1 2">
    <name type="scientific">Phlebia brevispora</name>
    <dbReference type="NCBI Taxonomy" id="194682"/>
    <lineage>
        <taxon>Eukaryota</taxon>
        <taxon>Fungi</taxon>
        <taxon>Dikarya</taxon>
        <taxon>Basidiomycota</taxon>
        <taxon>Agaricomycotina</taxon>
        <taxon>Agaricomycetes</taxon>
        <taxon>Polyporales</taxon>
        <taxon>Meruliaceae</taxon>
        <taxon>Phlebia</taxon>
    </lineage>
</organism>
<gene>
    <name evidence="1" type="ORF">NM688_g3144</name>
</gene>
<dbReference type="Proteomes" id="UP001148662">
    <property type="component" value="Unassembled WGS sequence"/>
</dbReference>